<dbReference type="HAMAP" id="MF_01074">
    <property type="entry name" value="LarC"/>
    <property type="match status" value="1"/>
</dbReference>
<dbReference type="NCBIfam" id="TIGR00299">
    <property type="entry name" value="nickel pincer cofactor biosynthesis protein LarC"/>
    <property type="match status" value="1"/>
</dbReference>
<dbReference type="EMBL" id="JACCCC010000001">
    <property type="protein sequence ID" value="NYE47931.1"/>
    <property type="molecule type" value="Genomic_DNA"/>
</dbReference>
<keyword evidence="2" id="KW-0456">Lyase</keyword>
<gene>
    <name evidence="2" type="primary">larC</name>
    <name evidence="3" type="ORF">HDA32_003051</name>
</gene>
<comment type="caution">
    <text evidence="3">The sequence shown here is derived from an EMBL/GenBank/DDBJ whole genome shotgun (WGS) entry which is preliminary data.</text>
</comment>
<proteinExistence type="inferred from homology"/>
<dbReference type="GO" id="GO:0016829">
    <property type="term" value="F:lyase activity"/>
    <property type="evidence" value="ECO:0007669"/>
    <property type="project" value="UniProtKB-UniRule"/>
</dbReference>
<dbReference type="Pfam" id="PF01969">
    <property type="entry name" value="Ni_insertion"/>
    <property type="match status" value="1"/>
</dbReference>
<dbReference type="PANTHER" id="PTHR36566">
    <property type="entry name" value="NICKEL INSERTION PROTEIN-RELATED"/>
    <property type="match status" value="1"/>
</dbReference>
<comment type="similarity">
    <text evidence="2">Belongs to the LarC family.</text>
</comment>
<dbReference type="Proteomes" id="UP000589036">
    <property type="component" value="Unassembled WGS sequence"/>
</dbReference>
<organism evidence="3 4">
    <name type="scientific">Spinactinospora alkalitolerans</name>
    <dbReference type="NCBI Taxonomy" id="687207"/>
    <lineage>
        <taxon>Bacteria</taxon>
        <taxon>Bacillati</taxon>
        <taxon>Actinomycetota</taxon>
        <taxon>Actinomycetes</taxon>
        <taxon>Streptosporangiales</taxon>
        <taxon>Nocardiopsidaceae</taxon>
        <taxon>Spinactinospora</taxon>
    </lineage>
</organism>
<sequence>MSLREVVNATMTSSRMLWIDASAGVAGDMLLGALVDAGVGLDVLQAAVDSVIPGSVRLRAAQVTRAGLRATKVDVDVLVADPPHRTWTAIRALIDGARLDEPVRAAAAAAFARLAGAEGRVHGISPEQVHFHEVGALDAIADVVAACAGVHALGVSAALCSPIALGSGTIEAHHGVLPVPAPAALELSRGWDVAAGGSGELATPTGLALVTSLASGSAPFPAMRVEVTGIGAGTRDAPERANVVRIAAGPPCAGPQVHGVAQEYAGRRIGDAVLLEANIDDLDPRVWPEVLAHLMASGASDAWLTPILMKKGRPAHTLHVLAEPEAAAALGDAVMAHTSTLGLRRTAVTKDVLERAWTPLAVAGGTVRIKVGHRDGRVLQVMPEFADVVALAAERGEPVADVLLVAQAAAPAAGIEPGAPWPATPGENPA</sequence>
<comment type="catalytic activity">
    <reaction evidence="2">
        <text>Ni(II)-pyridinium-3,5-bisthiocarboxylate mononucleotide = pyridinium-3,5-bisthiocarboxylate mononucleotide + Ni(2+)</text>
        <dbReference type="Rhea" id="RHEA:54784"/>
        <dbReference type="ChEBI" id="CHEBI:49786"/>
        <dbReference type="ChEBI" id="CHEBI:137372"/>
        <dbReference type="ChEBI" id="CHEBI:137373"/>
        <dbReference type="EC" id="4.99.1.12"/>
    </reaction>
</comment>
<evidence type="ECO:0000313" key="3">
    <source>
        <dbReference type="EMBL" id="NYE47931.1"/>
    </source>
</evidence>
<dbReference type="AlphaFoldDB" id="A0A852TW28"/>
<dbReference type="PANTHER" id="PTHR36566:SF1">
    <property type="entry name" value="PYRIDINIUM-3,5-BISTHIOCARBOXYLIC ACID MONONUCLEOTIDE NICKEL INSERTION PROTEIN"/>
    <property type="match status" value="1"/>
</dbReference>
<dbReference type="GO" id="GO:0016151">
    <property type="term" value="F:nickel cation binding"/>
    <property type="evidence" value="ECO:0007669"/>
    <property type="project" value="UniProtKB-UniRule"/>
</dbReference>
<evidence type="ECO:0000256" key="2">
    <source>
        <dbReference type="HAMAP-Rule" id="MF_01074"/>
    </source>
</evidence>
<dbReference type="GO" id="GO:0051604">
    <property type="term" value="P:protein maturation"/>
    <property type="evidence" value="ECO:0007669"/>
    <property type="project" value="UniProtKB-UniRule"/>
</dbReference>
<protein>
    <recommendedName>
        <fullName evidence="2">Pyridinium-3,5-bisthiocarboxylic acid mononucleotide nickel insertion protein</fullName>
        <shortName evidence="2">P2TMN nickel insertion protein</shortName>
        <ecNumber evidence="2">4.99.1.12</ecNumber>
    </recommendedName>
    <alternativeName>
        <fullName evidence="2">Nickel-pincer cofactor biosynthesis protein LarC</fullName>
    </alternativeName>
</protein>
<comment type="function">
    <text evidence="2">Involved in the biosynthesis of a nickel-pincer cofactor ((SCS)Ni(II) pincer complex). Binds Ni(2+), and functions in nickel delivery to pyridinium-3,5-bisthiocarboxylic acid mononucleotide (P2TMN), to form the mature cofactor. Is thus probably required for the activation of nickel-pincer cofactor-dependent enzymes.</text>
</comment>
<dbReference type="RefSeq" id="WP_218882472.1">
    <property type="nucleotide sequence ID" value="NZ_BAAAYY010000003.1"/>
</dbReference>
<evidence type="ECO:0000256" key="1">
    <source>
        <dbReference type="ARBA" id="ARBA00022596"/>
    </source>
</evidence>
<dbReference type="Gene3D" id="3.10.20.300">
    <property type="entry name" value="mk0293 like domain"/>
    <property type="match status" value="1"/>
</dbReference>
<dbReference type="Gene3D" id="3.30.70.1380">
    <property type="entry name" value="Transcriptional regulatory protein pf0864 domain like"/>
    <property type="match status" value="1"/>
</dbReference>
<keyword evidence="4" id="KW-1185">Reference proteome</keyword>
<keyword evidence="1 2" id="KW-0533">Nickel</keyword>
<accession>A0A852TW28</accession>
<evidence type="ECO:0000313" key="4">
    <source>
        <dbReference type="Proteomes" id="UP000589036"/>
    </source>
</evidence>
<dbReference type="InterPro" id="IPR002822">
    <property type="entry name" value="Ni_insertion"/>
</dbReference>
<name>A0A852TW28_9ACTN</name>
<dbReference type="EC" id="4.99.1.12" evidence="2"/>
<reference evidence="3 4" key="1">
    <citation type="submission" date="2020-07" db="EMBL/GenBank/DDBJ databases">
        <title>Sequencing the genomes of 1000 actinobacteria strains.</title>
        <authorList>
            <person name="Klenk H.-P."/>
        </authorList>
    </citation>
    <scope>NUCLEOTIDE SEQUENCE [LARGE SCALE GENOMIC DNA]</scope>
    <source>
        <strain evidence="3 4">CXB654</strain>
    </source>
</reference>